<evidence type="ECO:0000313" key="3">
    <source>
        <dbReference type="EMBL" id="QWQ32396.1"/>
    </source>
</evidence>
<dbReference type="Pfam" id="PF06750">
    <property type="entry name" value="A24_N_bact"/>
    <property type="match status" value="1"/>
</dbReference>
<dbReference type="PANTHER" id="PTHR30487:SF0">
    <property type="entry name" value="PREPILIN LEADER PEPTIDASE_N-METHYLTRANSFERASE-RELATED"/>
    <property type="match status" value="1"/>
</dbReference>
<dbReference type="GO" id="GO:0005886">
    <property type="term" value="C:plasma membrane"/>
    <property type="evidence" value="ECO:0007669"/>
    <property type="project" value="TreeGrafter"/>
</dbReference>
<name>A0A8F1SBX0_9BACT</name>
<keyword evidence="4" id="KW-1185">Reference proteome</keyword>
<dbReference type="KEGG" id="mnd:KOY48_00685"/>
<keyword evidence="1" id="KW-0472">Membrane</keyword>
<evidence type="ECO:0000259" key="2">
    <source>
        <dbReference type="Pfam" id="PF06750"/>
    </source>
</evidence>
<organism evidence="3 4">
    <name type="scientific">Candidatus Minimicrobia naudis</name>
    <dbReference type="NCBI Taxonomy" id="2841263"/>
    <lineage>
        <taxon>Bacteria</taxon>
        <taxon>Candidatus Saccharimonadota</taxon>
        <taxon>Candidatus Saccharimonadota incertae sedis</taxon>
        <taxon>Candidatus Minimicrobia</taxon>
    </lineage>
</organism>
<gene>
    <name evidence="3" type="ORF">KOY48_00685</name>
</gene>
<dbReference type="InterPro" id="IPR010627">
    <property type="entry name" value="Prepilin_pept_A24_N"/>
</dbReference>
<evidence type="ECO:0000313" key="4">
    <source>
        <dbReference type="Proteomes" id="UP000679129"/>
    </source>
</evidence>
<proteinExistence type="predicted"/>
<keyword evidence="1" id="KW-0812">Transmembrane</keyword>
<dbReference type="GO" id="GO:0004190">
    <property type="term" value="F:aspartic-type endopeptidase activity"/>
    <property type="evidence" value="ECO:0007669"/>
    <property type="project" value="UniProtKB-EC"/>
</dbReference>
<keyword evidence="1" id="KW-1133">Transmembrane helix</keyword>
<accession>A0A8F1SBX0</accession>
<dbReference type="PANTHER" id="PTHR30487">
    <property type="entry name" value="TYPE 4 PREPILIN-LIKE PROTEINS LEADER PEPTIDE-PROCESSING ENZYME"/>
    <property type="match status" value="1"/>
</dbReference>
<dbReference type="AlphaFoldDB" id="A0A8F1SBX0"/>
<dbReference type="EMBL" id="CP076460">
    <property type="protein sequence ID" value="QWQ32396.1"/>
    <property type="molecule type" value="Genomic_DNA"/>
</dbReference>
<dbReference type="InterPro" id="IPR050882">
    <property type="entry name" value="Prepilin_peptidase/N-MTase"/>
</dbReference>
<reference evidence="3" key="1">
    <citation type="submission" date="2021-06" db="EMBL/GenBank/DDBJ databases">
        <title>An adapted protocol for Saccharibacteria cultivation: two new species join this phylum of Candidate Phyla Radiations.</title>
        <authorList>
            <person name="Ibrahim A."/>
            <person name="Maatouk M."/>
            <person name="Zgheib R."/>
            <person name="Haddad G."/>
            <person name="Bou Khalil J."/>
            <person name="Raoult D."/>
            <person name="Bittar F."/>
        </authorList>
    </citation>
    <scope>NUCLEOTIDE SEQUENCE</scope>
    <source>
        <strain evidence="3">IHU1</strain>
    </source>
</reference>
<dbReference type="GO" id="GO:0006465">
    <property type="term" value="P:signal peptide processing"/>
    <property type="evidence" value="ECO:0007669"/>
    <property type="project" value="TreeGrafter"/>
</dbReference>
<dbReference type="EC" id="3.4.23.43" evidence="3"/>
<sequence>MIKFVLVGFLGAILGSFAGAQIWRLRARQLMEDKKAGEKVNQKELKKLSPLIKKISKDRSRCLSCGHELKWYDLIPVVSWVAGLGRCRYCKAFIGWTEILLELVMAGLFVASMAFWPGSLTDIWQIALLVLWLASLVLLAILFVYDLK</sequence>
<feature type="transmembrane region" description="Helical" evidence="1">
    <location>
        <begin position="123"/>
        <end position="145"/>
    </location>
</feature>
<protein>
    <submittedName>
        <fullName evidence="3">Prepilin peptidase</fullName>
        <ecNumber evidence="3">3.4.23.43</ecNumber>
    </submittedName>
</protein>
<evidence type="ECO:0000256" key="1">
    <source>
        <dbReference type="SAM" id="Phobius"/>
    </source>
</evidence>
<dbReference type="Proteomes" id="UP000679129">
    <property type="component" value="Chromosome"/>
</dbReference>
<keyword evidence="3" id="KW-0378">Hydrolase</keyword>
<feature type="transmembrane region" description="Helical" evidence="1">
    <location>
        <begin position="99"/>
        <end position="117"/>
    </location>
</feature>
<feature type="domain" description="Prepilin peptidase A24 N-terminal" evidence="2">
    <location>
        <begin position="10"/>
        <end position="113"/>
    </location>
</feature>